<accession>A0A6A6VU99</accession>
<keyword evidence="3" id="KW-0479">Metal-binding</keyword>
<evidence type="ECO:0000256" key="8">
    <source>
        <dbReference type="ARBA" id="ARBA00023157"/>
    </source>
</evidence>
<dbReference type="Pfam" id="PF05572">
    <property type="entry name" value="Peptidase_M43"/>
    <property type="match status" value="1"/>
</dbReference>
<dbReference type="CDD" id="cd04275">
    <property type="entry name" value="ZnMc_pappalysin_like"/>
    <property type="match status" value="1"/>
</dbReference>
<evidence type="ECO:0000256" key="7">
    <source>
        <dbReference type="ARBA" id="ARBA00023049"/>
    </source>
</evidence>
<keyword evidence="8" id="KW-1015">Disulfide bond</keyword>
<dbReference type="InterPro" id="IPR024079">
    <property type="entry name" value="MetalloPept_cat_dom_sf"/>
</dbReference>
<dbReference type="Proteomes" id="UP000799437">
    <property type="component" value="Unassembled WGS sequence"/>
</dbReference>
<keyword evidence="7 11" id="KW-0482">Metalloprotease</keyword>
<evidence type="ECO:0000313" key="11">
    <source>
        <dbReference type="EMBL" id="KAF2754152.1"/>
    </source>
</evidence>
<keyword evidence="6" id="KW-0862">Zinc</keyword>
<dbReference type="SUPFAM" id="SSF55486">
    <property type="entry name" value="Metalloproteases ('zincins'), catalytic domain"/>
    <property type="match status" value="1"/>
</dbReference>
<dbReference type="EMBL" id="ML996581">
    <property type="protein sequence ID" value="KAF2754152.1"/>
    <property type="molecule type" value="Genomic_DNA"/>
</dbReference>
<feature type="region of interest" description="Disordered" evidence="9">
    <location>
        <begin position="166"/>
        <end position="188"/>
    </location>
</feature>
<evidence type="ECO:0000256" key="1">
    <source>
        <dbReference type="ARBA" id="ARBA00008721"/>
    </source>
</evidence>
<gene>
    <name evidence="11" type="ORF">EJ05DRAFT_494553</name>
</gene>
<dbReference type="Gene3D" id="3.40.390.10">
    <property type="entry name" value="Collagenase (Catalytic Domain)"/>
    <property type="match status" value="1"/>
</dbReference>
<dbReference type="PANTHER" id="PTHR47466">
    <property type="match status" value="1"/>
</dbReference>
<keyword evidence="12" id="KW-1185">Reference proteome</keyword>
<dbReference type="AlphaFoldDB" id="A0A6A6VU99"/>
<dbReference type="GO" id="GO:0046872">
    <property type="term" value="F:metal ion binding"/>
    <property type="evidence" value="ECO:0007669"/>
    <property type="project" value="UniProtKB-KW"/>
</dbReference>
<evidence type="ECO:0000256" key="3">
    <source>
        <dbReference type="ARBA" id="ARBA00022723"/>
    </source>
</evidence>
<reference evidence="11" key="1">
    <citation type="journal article" date="2020" name="Stud. Mycol.">
        <title>101 Dothideomycetes genomes: a test case for predicting lifestyles and emergence of pathogens.</title>
        <authorList>
            <person name="Haridas S."/>
            <person name="Albert R."/>
            <person name="Binder M."/>
            <person name="Bloem J."/>
            <person name="Labutti K."/>
            <person name="Salamov A."/>
            <person name="Andreopoulos B."/>
            <person name="Baker S."/>
            <person name="Barry K."/>
            <person name="Bills G."/>
            <person name="Bluhm B."/>
            <person name="Cannon C."/>
            <person name="Castanera R."/>
            <person name="Culley D."/>
            <person name="Daum C."/>
            <person name="Ezra D."/>
            <person name="Gonzalez J."/>
            <person name="Henrissat B."/>
            <person name="Kuo A."/>
            <person name="Liang C."/>
            <person name="Lipzen A."/>
            <person name="Lutzoni F."/>
            <person name="Magnuson J."/>
            <person name="Mondo S."/>
            <person name="Nolan M."/>
            <person name="Ohm R."/>
            <person name="Pangilinan J."/>
            <person name="Park H.-J."/>
            <person name="Ramirez L."/>
            <person name="Alfaro M."/>
            <person name="Sun H."/>
            <person name="Tritt A."/>
            <person name="Yoshinaga Y."/>
            <person name="Zwiers L.-H."/>
            <person name="Turgeon B."/>
            <person name="Goodwin S."/>
            <person name="Spatafora J."/>
            <person name="Crous P."/>
            <person name="Grigoriev I."/>
        </authorList>
    </citation>
    <scope>NUCLEOTIDE SEQUENCE</scope>
    <source>
        <strain evidence="11">CBS 121739</strain>
    </source>
</reference>
<evidence type="ECO:0000256" key="6">
    <source>
        <dbReference type="ARBA" id="ARBA00022833"/>
    </source>
</evidence>
<feature type="domain" description="Peptidase M43 pregnancy-associated plasma-A" evidence="10">
    <location>
        <begin position="143"/>
        <end position="227"/>
    </location>
</feature>
<evidence type="ECO:0000313" key="12">
    <source>
        <dbReference type="Proteomes" id="UP000799437"/>
    </source>
</evidence>
<organism evidence="11 12">
    <name type="scientific">Pseudovirgaria hyperparasitica</name>
    <dbReference type="NCBI Taxonomy" id="470096"/>
    <lineage>
        <taxon>Eukaryota</taxon>
        <taxon>Fungi</taxon>
        <taxon>Dikarya</taxon>
        <taxon>Ascomycota</taxon>
        <taxon>Pezizomycotina</taxon>
        <taxon>Dothideomycetes</taxon>
        <taxon>Dothideomycetes incertae sedis</taxon>
        <taxon>Acrospermales</taxon>
        <taxon>Acrospermaceae</taxon>
        <taxon>Pseudovirgaria</taxon>
    </lineage>
</organism>
<dbReference type="GO" id="GO:0008237">
    <property type="term" value="F:metallopeptidase activity"/>
    <property type="evidence" value="ECO:0007669"/>
    <property type="project" value="UniProtKB-KW"/>
</dbReference>
<name>A0A6A6VU99_9PEZI</name>
<proteinExistence type="inferred from homology"/>
<dbReference type="InterPro" id="IPR008754">
    <property type="entry name" value="Peptidase_M43"/>
</dbReference>
<feature type="compositionally biased region" description="Polar residues" evidence="9">
    <location>
        <begin position="174"/>
        <end position="188"/>
    </location>
</feature>
<dbReference type="GO" id="GO:0006508">
    <property type="term" value="P:proteolysis"/>
    <property type="evidence" value="ECO:0007669"/>
    <property type="project" value="UniProtKB-KW"/>
</dbReference>
<comment type="similarity">
    <text evidence="1">Belongs to the peptidase M43B family.</text>
</comment>
<sequence>MRSAELAGNFTSAADRADINIPVYVHIVSSGESVKDGNIADDVVTKQIEVINENYGVHNITFTLKNVSRTVNEEWATQDTNGPMQEALHQGDYATLNLYIVSDRRYLGICQFPEEPTEDVIAHDGCVIVASSVPGGVAPFDQGKTATHEIGHWFGLFHTFQDQSCSSGGDGISDTPQQLGPTSGCPTNADSCPDQPGLDAVNNYMDYSDDSCYEEFTPEQEQRMYNMYQQYRAPAAAEQISS</sequence>
<dbReference type="PANTHER" id="PTHR47466:SF1">
    <property type="entry name" value="METALLOPROTEASE MEP1 (AFU_ORTHOLOGUE AFUA_1G07730)-RELATED"/>
    <property type="match status" value="1"/>
</dbReference>
<evidence type="ECO:0000256" key="4">
    <source>
        <dbReference type="ARBA" id="ARBA00022729"/>
    </source>
</evidence>
<keyword evidence="5" id="KW-0378">Hydrolase</keyword>
<keyword evidence="4" id="KW-0732">Signal</keyword>
<protein>
    <submittedName>
        <fullName evidence="11">Extracellular metalloprotease</fullName>
    </submittedName>
</protein>
<dbReference type="RefSeq" id="XP_033596603.1">
    <property type="nucleotide sequence ID" value="XM_033746202.1"/>
</dbReference>
<evidence type="ECO:0000259" key="10">
    <source>
        <dbReference type="Pfam" id="PF05572"/>
    </source>
</evidence>
<dbReference type="GeneID" id="54487256"/>
<evidence type="ECO:0000256" key="5">
    <source>
        <dbReference type="ARBA" id="ARBA00022801"/>
    </source>
</evidence>
<evidence type="ECO:0000256" key="2">
    <source>
        <dbReference type="ARBA" id="ARBA00022670"/>
    </source>
</evidence>
<keyword evidence="2 11" id="KW-0645">Protease</keyword>
<evidence type="ECO:0000256" key="9">
    <source>
        <dbReference type="SAM" id="MobiDB-lite"/>
    </source>
</evidence>
<dbReference type="OrthoDB" id="536211at2759"/>